<accession>A0A1G7WLE9</accession>
<keyword evidence="2" id="KW-1185">Reference proteome</keyword>
<evidence type="ECO:0000313" key="2">
    <source>
        <dbReference type="Proteomes" id="UP000199399"/>
    </source>
</evidence>
<dbReference type="Proteomes" id="UP000199399">
    <property type="component" value="Unassembled WGS sequence"/>
</dbReference>
<name>A0A1G7WLE9_9RHOB</name>
<organism evidence="1 2">
    <name type="scientific">Sulfitobacter delicatus</name>
    <dbReference type="NCBI Taxonomy" id="218672"/>
    <lineage>
        <taxon>Bacteria</taxon>
        <taxon>Pseudomonadati</taxon>
        <taxon>Pseudomonadota</taxon>
        <taxon>Alphaproteobacteria</taxon>
        <taxon>Rhodobacterales</taxon>
        <taxon>Roseobacteraceae</taxon>
        <taxon>Sulfitobacter</taxon>
    </lineage>
</organism>
<protein>
    <submittedName>
        <fullName evidence="1">Uncharacterized protein</fullName>
    </submittedName>
</protein>
<proteinExistence type="predicted"/>
<evidence type="ECO:0000313" key="1">
    <source>
        <dbReference type="EMBL" id="SDG72807.1"/>
    </source>
</evidence>
<sequence>MFLFSIPNGILGSFRHAKRVGKQDREPRLYRCELVKLAMDGIFPSDLPLEYLLDRIKGTP</sequence>
<gene>
    <name evidence="1" type="ORF">SAMN04489759_11120</name>
</gene>
<dbReference type="AlphaFoldDB" id="A0A1G7WLE9"/>
<dbReference type="EMBL" id="FNBP01000011">
    <property type="protein sequence ID" value="SDG72807.1"/>
    <property type="molecule type" value="Genomic_DNA"/>
</dbReference>
<dbReference type="STRING" id="218672.SAMN04489759_11120"/>
<reference evidence="2" key="1">
    <citation type="submission" date="2016-10" db="EMBL/GenBank/DDBJ databases">
        <authorList>
            <person name="Varghese N."/>
            <person name="Submissions S."/>
        </authorList>
    </citation>
    <scope>NUCLEOTIDE SEQUENCE [LARGE SCALE GENOMIC DNA]</scope>
    <source>
        <strain evidence="2">DSM 16477</strain>
    </source>
</reference>